<protein>
    <submittedName>
        <fullName evidence="1">Uncharacterized protein</fullName>
    </submittedName>
</protein>
<evidence type="ECO:0000313" key="1">
    <source>
        <dbReference type="EMBL" id="MDT2735866.1"/>
    </source>
</evidence>
<gene>
    <name evidence="1" type="ORF">P7H00_01800</name>
</gene>
<dbReference type="RefSeq" id="WP_311796461.1">
    <property type="nucleotide sequence ID" value="NZ_JARQAI010000001.1"/>
</dbReference>
<reference evidence="1" key="1">
    <citation type="submission" date="2023-03" db="EMBL/GenBank/DDBJ databases">
        <authorList>
            <person name="Shen W."/>
            <person name="Cai J."/>
        </authorList>
    </citation>
    <scope>NUCLEOTIDE SEQUENCE</scope>
    <source>
        <strain evidence="1">P69-2</strain>
    </source>
</reference>
<organism evidence="1 2">
    <name type="scientific">Enterococcus pseudoavium</name>
    <dbReference type="NCBI Taxonomy" id="44007"/>
    <lineage>
        <taxon>Bacteria</taxon>
        <taxon>Bacillati</taxon>
        <taxon>Bacillota</taxon>
        <taxon>Bacilli</taxon>
        <taxon>Lactobacillales</taxon>
        <taxon>Enterococcaceae</taxon>
        <taxon>Enterococcus</taxon>
    </lineage>
</organism>
<dbReference type="Proteomes" id="UP001180842">
    <property type="component" value="Unassembled WGS sequence"/>
</dbReference>
<sequence>MKTDFENSAIERMLQAGLPLAHIQQQKRIFFQDLAVENYYKPIEATEESDQVIPVPKILAVNSDLELAGTSVYDFFMGKTAGSDLAKSEEQLKALEERGLTSQQAAYGDRALAEALMPLNFHYYQEEDGYILQGAEVHQVVAAKMFAAPLIFGRVAVYQLDEEQQKLYEEFASLNEILRLTDLKGVTLDYFQANKKGKQNDLPE</sequence>
<accession>A0AAE4I161</accession>
<name>A0AAE4I161_9ENTE</name>
<comment type="caution">
    <text evidence="1">The sequence shown here is derived from an EMBL/GenBank/DDBJ whole genome shotgun (WGS) entry which is preliminary data.</text>
</comment>
<evidence type="ECO:0000313" key="2">
    <source>
        <dbReference type="Proteomes" id="UP001180842"/>
    </source>
</evidence>
<proteinExistence type="predicted"/>
<dbReference type="EMBL" id="JARQAI010000001">
    <property type="protein sequence ID" value="MDT2735866.1"/>
    <property type="molecule type" value="Genomic_DNA"/>
</dbReference>
<dbReference type="AlphaFoldDB" id="A0AAE4I161"/>